<feature type="domain" description="NAD(P)-binding" evidence="1">
    <location>
        <begin position="16"/>
        <end position="331"/>
    </location>
</feature>
<dbReference type="PATRIC" id="fig|1396.539.peg.5161"/>
<dbReference type="PANTHER" id="PTHR43000">
    <property type="entry name" value="DTDP-D-GLUCOSE 4,6-DEHYDRATASE-RELATED"/>
    <property type="match status" value="1"/>
</dbReference>
<evidence type="ECO:0000259" key="1">
    <source>
        <dbReference type="Pfam" id="PF16363"/>
    </source>
</evidence>
<dbReference type="NCBIfam" id="TIGR02622">
    <property type="entry name" value="CDP_4_6_dhtase"/>
    <property type="match status" value="1"/>
</dbReference>
<accession>A0A164E7K5</accession>
<evidence type="ECO:0000313" key="2">
    <source>
        <dbReference type="EMBL" id="KZD32617.1"/>
    </source>
</evidence>
<organism evidence="2 3">
    <name type="scientific">Bacillus cereus</name>
    <dbReference type="NCBI Taxonomy" id="1396"/>
    <lineage>
        <taxon>Bacteria</taxon>
        <taxon>Bacillati</taxon>
        <taxon>Bacillota</taxon>
        <taxon>Bacilli</taxon>
        <taxon>Bacillales</taxon>
        <taxon>Bacillaceae</taxon>
        <taxon>Bacillus</taxon>
        <taxon>Bacillus cereus group</taxon>
    </lineage>
</organism>
<dbReference type="Pfam" id="PF16363">
    <property type="entry name" value="GDP_Man_Dehyd"/>
    <property type="match status" value="1"/>
</dbReference>
<gene>
    <name evidence="2" type="ORF">B4082_3334</name>
</gene>
<dbReference type="InterPro" id="IPR013445">
    <property type="entry name" value="CDP_4_6_deHydtase"/>
</dbReference>
<proteinExistence type="predicted"/>
<dbReference type="AlphaFoldDB" id="A0A164E7K5"/>
<dbReference type="RefSeq" id="WP_063223344.1">
    <property type="nucleotide sequence ID" value="NZ_JBAWLH010000044.1"/>
</dbReference>
<dbReference type="CDD" id="cd05252">
    <property type="entry name" value="CDP_GD_SDR_e"/>
    <property type="match status" value="1"/>
</dbReference>
<reference evidence="2 3" key="1">
    <citation type="submission" date="2015-09" db="EMBL/GenBank/DDBJ databases">
        <title>Bacillus cereus food isolates.</title>
        <authorList>
            <person name="Boekhorst J."/>
        </authorList>
    </citation>
    <scope>NUCLEOTIDE SEQUENCE [LARGE SCALE GENOMIC DNA]</scope>
    <source>
        <strain evidence="2 3">B4082</strain>
    </source>
</reference>
<dbReference type="Gene3D" id="3.90.25.10">
    <property type="entry name" value="UDP-galactose 4-epimerase, domain 1"/>
    <property type="match status" value="1"/>
</dbReference>
<dbReference type="Proteomes" id="UP000076501">
    <property type="component" value="Unassembled WGS sequence"/>
</dbReference>
<evidence type="ECO:0000313" key="3">
    <source>
        <dbReference type="Proteomes" id="UP000076501"/>
    </source>
</evidence>
<dbReference type="InterPro" id="IPR016040">
    <property type="entry name" value="NAD(P)-bd_dom"/>
</dbReference>
<dbReference type="EMBL" id="LJKA01000049">
    <property type="protein sequence ID" value="KZD32617.1"/>
    <property type="molecule type" value="Genomic_DNA"/>
</dbReference>
<dbReference type="Gene3D" id="3.40.50.720">
    <property type="entry name" value="NAD(P)-binding Rossmann-like Domain"/>
    <property type="match status" value="1"/>
</dbReference>
<sequence length="362" mass="41675">MFNNSFKNVFHGKKILITGHTGFKGSWLSIWLKELGATVIGYSLDPKNKKDNFNLTNLQSDIIDVRGDIRDFNKLNKLFKDYKPEIVFHLAAQPLVKYSYEHPKDTYDINVMGTMNILEAIRLHESTKIGIMVTSDKCYENNEWVWGYRENEPIGGHDLYSSSKGCCELLISSYRNSYFPEKKYEHHKKIIASVRAGNVIGGGDWSIDRIIPDCIRALESNQEIFIRNTNAVRPWQHVLEPLSGYLLLAEKIITEGVLFSGAWNFGPKLNNIVSVKELVTGMIKSWGCGNWISSNANPEEFHEATFLNLDISKAKFKLNWEPKWSLQQTLDHTVDWYKNYKAYSSTELRNLCVDQIKQYVQS</sequence>
<comment type="caution">
    <text evidence="2">The sequence shown here is derived from an EMBL/GenBank/DDBJ whole genome shotgun (WGS) entry which is preliminary data.</text>
</comment>
<dbReference type="SUPFAM" id="SSF51735">
    <property type="entry name" value="NAD(P)-binding Rossmann-fold domains"/>
    <property type="match status" value="1"/>
</dbReference>
<name>A0A164E7K5_BACCE</name>
<dbReference type="InterPro" id="IPR036291">
    <property type="entry name" value="NAD(P)-bd_dom_sf"/>
</dbReference>
<protein>
    <recommendedName>
        <fullName evidence="1">NAD(P)-binding domain-containing protein</fullName>
    </recommendedName>
</protein>